<reference evidence="11 13" key="1">
    <citation type="submission" date="2016-10" db="EMBL/GenBank/DDBJ databases">
        <title>Complete Genome Sequence of Acetogen Clostridium formicoaceticum ATCC 27076.</title>
        <authorList>
            <person name="Bao T."/>
            <person name="Cheng C."/>
            <person name="Zhao J."/>
            <person name="Yang S.-T."/>
            <person name="Wang J."/>
            <person name="Wang M."/>
        </authorList>
    </citation>
    <scope>NUCLEOTIDE SEQUENCE [LARGE SCALE GENOMIC DNA]</scope>
    <source>
        <strain evidence="11 13">ATCC 27076</strain>
    </source>
</reference>
<evidence type="ECO:0000256" key="7">
    <source>
        <dbReference type="ARBA" id="ARBA00023136"/>
    </source>
</evidence>
<keyword evidence="5 9" id="KW-0812">Transmembrane</keyword>
<evidence type="ECO:0000313" key="14">
    <source>
        <dbReference type="Proteomes" id="UP000192478"/>
    </source>
</evidence>
<name>A0AAC9WG81_9CLOT</name>
<comment type="similarity">
    <text evidence="8">Belongs to the TRAP transporter small permease family.</text>
</comment>
<dbReference type="RefSeq" id="WP_070967027.1">
    <property type="nucleotide sequence ID" value="NZ_CP017603.1"/>
</dbReference>
<evidence type="ECO:0000256" key="1">
    <source>
        <dbReference type="ARBA" id="ARBA00004429"/>
    </source>
</evidence>
<evidence type="ECO:0000313" key="13">
    <source>
        <dbReference type="Proteomes" id="UP000177894"/>
    </source>
</evidence>
<dbReference type="Pfam" id="PF04290">
    <property type="entry name" value="DctQ"/>
    <property type="match status" value="1"/>
</dbReference>
<dbReference type="InterPro" id="IPR007387">
    <property type="entry name" value="TRAP_DctQ"/>
</dbReference>
<evidence type="ECO:0000256" key="5">
    <source>
        <dbReference type="ARBA" id="ARBA00022692"/>
    </source>
</evidence>
<proteinExistence type="inferred from homology"/>
<accession>A0AAC9WG81</accession>
<evidence type="ECO:0000313" key="11">
    <source>
        <dbReference type="EMBL" id="AOY76097.1"/>
    </source>
</evidence>
<evidence type="ECO:0000313" key="12">
    <source>
        <dbReference type="EMBL" id="ARE86460.1"/>
    </source>
</evidence>
<comment type="subcellular location">
    <subcellularLocation>
        <location evidence="1">Cell inner membrane</location>
        <topology evidence="1">Multi-pass membrane protein</topology>
    </subcellularLocation>
</comment>
<feature type="transmembrane region" description="Helical" evidence="9">
    <location>
        <begin position="57"/>
        <end position="75"/>
    </location>
</feature>
<feature type="transmembrane region" description="Helical" evidence="9">
    <location>
        <begin position="20"/>
        <end position="42"/>
    </location>
</feature>
<evidence type="ECO:0000256" key="4">
    <source>
        <dbReference type="ARBA" id="ARBA00022519"/>
    </source>
</evidence>
<keyword evidence="2" id="KW-0813">Transport</keyword>
<dbReference type="EMBL" id="CP017603">
    <property type="protein sequence ID" value="AOY76097.1"/>
    <property type="molecule type" value="Genomic_DNA"/>
</dbReference>
<protein>
    <submittedName>
        <fullName evidence="12">2,3-diketo-L-gulonate TRAP transporter small permease protein YiaM</fullName>
    </submittedName>
</protein>
<dbReference type="GO" id="GO:0005886">
    <property type="term" value="C:plasma membrane"/>
    <property type="evidence" value="ECO:0007669"/>
    <property type="project" value="UniProtKB-SubCell"/>
</dbReference>
<evidence type="ECO:0000256" key="3">
    <source>
        <dbReference type="ARBA" id="ARBA00022475"/>
    </source>
</evidence>
<dbReference type="Proteomes" id="UP000192478">
    <property type="component" value="Chromosome"/>
</dbReference>
<keyword evidence="4" id="KW-0997">Cell inner membrane</keyword>
<reference evidence="12 14" key="2">
    <citation type="submission" date="2017-03" db="EMBL/GenBank/DDBJ databases">
        <title>Complete sequence of Clostridium formicaceticum DSM 92.</title>
        <authorList>
            <person name="Poehlein A."/>
            <person name="Karl M."/>
            <person name="Bengelsdorf F.R."/>
            <person name="Duerre P."/>
            <person name="Daniel R."/>
        </authorList>
    </citation>
    <scope>NUCLEOTIDE SEQUENCE [LARGE SCALE GENOMIC DNA]</scope>
    <source>
        <strain evidence="12 14">DSM 92</strain>
    </source>
</reference>
<keyword evidence="3" id="KW-1003">Cell membrane</keyword>
<dbReference type="EMBL" id="CP020559">
    <property type="protein sequence ID" value="ARE86460.1"/>
    <property type="molecule type" value="Genomic_DNA"/>
</dbReference>
<keyword evidence="7 9" id="KW-0472">Membrane</keyword>
<evidence type="ECO:0000256" key="9">
    <source>
        <dbReference type="SAM" id="Phobius"/>
    </source>
</evidence>
<gene>
    <name evidence="12" type="primary">yiaM_2</name>
    <name evidence="11" type="ORF">BJL90_09395</name>
    <name evidence="12" type="ORF">CLFO_07820</name>
</gene>
<evidence type="ECO:0000256" key="2">
    <source>
        <dbReference type="ARBA" id="ARBA00022448"/>
    </source>
</evidence>
<dbReference type="GO" id="GO:0015740">
    <property type="term" value="P:C4-dicarboxylate transport"/>
    <property type="evidence" value="ECO:0007669"/>
    <property type="project" value="TreeGrafter"/>
</dbReference>
<evidence type="ECO:0000256" key="8">
    <source>
        <dbReference type="ARBA" id="ARBA00038436"/>
    </source>
</evidence>
<feature type="transmembrane region" description="Helical" evidence="9">
    <location>
        <begin position="136"/>
        <end position="154"/>
    </location>
</feature>
<dbReference type="KEGG" id="cfm:BJL90_09395"/>
<evidence type="ECO:0000259" key="10">
    <source>
        <dbReference type="Pfam" id="PF04290"/>
    </source>
</evidence>
<dbReference type="AlphaFoldDB" id="A0AAC9WG81"/>
<dbReference type="PANTHER" id="PTHR35011">
    <property type="entry name" value="2,3-DIKETO-L-GULONATE TRAP TRANSPORTER SMALL PERMEASE PROTEIN YIAM"/>
    <property type="match status" value="1"/>
</dbReference>
<organism evidence="12 14">
    <name type="scientific">Clostridium formicaceticum</name>
    <dbReference type="NCBI Taxonomy" id="1497"/>
    <lineage>
        <taxon>Bacteria</taxon>
        <taxon>Bacillati</taxon>
        <taxon>Bacillota</taxon>
        <taxon>Clostridia</taxon>
        <taxon>Eubacteriales</taxon>
        <taxon>Clostridiaceae</taxon>
        <taxon>Clostridium</taxon>
    </lineage>
</organism>
<dbReference type="GO" id="GO:0022857">
    <property type="term" value="F:transmembrane transporter activity"/>
    <property type="evidence" value="ECO:0007669"/>
    <property type="project" value="TreeGrafter"/>
</dbReference>
<keyword evidence="13" id="KW-1185">Reference proteome</keyword>
<evidence type="ECO:0000256" key="6">
    <source>
        <dbReference type="ARBA" id="ARBA00022989"/>
    </source>
</evidence>
<dbReference type="PANTHER" id="PTHR35011:SF2">
    <property type="entry name" value="2,3-DIKETO-L-GULONATE TRAP TRANSPORTER SMALL PERMEASE PROTEIN YIAM"/>
    <property type="match status" value="1"/>
</dbReference>
<dbReference type="InterPro" id="IPR055348">
    <property type="entry name" value="DctQ"/>
</dbReference>
<feature type="domain" description="Tripartite ATP-independent periplasmic transporters DctQ component" evidence="10">
    <location>
        <begin position="33"/>
        <end position="161"/>
    </location>
</feature>
<dbReference type="Proteomes" id="UP000177894">
    <property type="component" value="Chromosome"/>
</dbReference>
<keyword evidence="6 9" id="KW-1133">Transmembrane helix</keyword>
<sequence>MEILKHIPKGLSTVNRYISYLFKIMIALGLTVMVGIVFYSVISRNYLNASIAWSEELSRIMFVWMVFNGAVLGLYYKEHLGLDIVINKLKPHQQLIFEIVSWILIIFVTRAMILGGHRIVATIKNARTPALGLPTYIKYLPVVVAGYAMILIAIENLFNSIIGLIEHFTKKKVGEE</sequence>
<feature type="transmembrane region" description="Helical" evidence="9">
    <location>
        <begin position="95"/>
        <end position="116"/>
    </location>
</feature>